<feature type="compositionally biased region" description="Basic and acidic residues" evidence="2">
    <location>
        <begin position="380"/>
        <end position="393"/>
    </location>
</feature>
<evidence type="ECO:0000256" key="2">
    <source>
        <dbReference type="SAM" id="MobiDB-lite"/>
    </source>
</evidence>
<feature type="region of interest" description="Disordered" evidence="2">
    <location>
        <begin position="109"/>
        <end position="393"/>
    </location>
</feature>
<feature type="compositionally biased region" description="Basic residues" evidence="2">
    <location>
        <begin position="222"/>
        <end position="232"/>
    </location>
</feature>
<feature type="compositionally biased region" description="Acidic residues" evidence="2">
    <location>
        <begin position="112"/>
        <end position="130"/>
    </location>
</feature>
<dbReference type="Proteomes" id="UP000701801">
    <property type="component" value="Unassembled WGS sequence"/>
</dbReference>
<reference evidence="3" key="1">
    <citation type="submission" date="2021-07" db="EMBL/GenBank/DDBJ databases">
        <authorList>
            <person name="Durling M."/>
        </authorList>
    </citation>
    <scope>NUCLEOTIDE SEQUENCE</scope>
</reference>
<feature type="coiled-coil region" evidence="1">
    <location>
        <begin position="656"/>
        <end position="683"/>
    </location>
</feature>
<proteinExistence type="predicted"/>
<keyword evidence="4" id="KW-1185">Reference proteome</keyword>
<comment type="caution">
    <text evidence="3">The sequence shown here is derived from an EMBL/GenBank/DDBJ whole genome shotgun (WGS) entry which is preliminary data.</text>
</comment>
<sequence>MPPKRKSPRETTIESSQASRANKAVKTTEKDPAITFNVAETGKSSATKTWLLSLTVLSTDRESDGDTGAEEIANVLNTATRRKSTSENAGSLLPLGAFGNLARRLFGTTQADLEEADAAEAAEEEEVEQNGDDHAADFMEEASRVFSYVQAPSVEASPAKRTLEKISDAEKPSEDEPIENPPKRGKAKGRGKQSPVAPKTSGGQTLEVVIHSTPEKNTASTPKKRPGRKPGKKAQSSPKNRTRASKKAASLASSVPKNNQEIAVPAPQPHSRGRPRKITTTVQSAEETSSSPSVPPIDPQDYEEGFTDILMNPSPVKVTEPSSGAITSNATQKVQSKRGRPANGYESPSSDEEENHIQNGVENDEDLPLFVEDNQPGDQQKQREGTTDSGERHPIFIDTELLESLIEKARRVGHTQNRKTREWVDVSEVKKISTQGGEKIHRLLVRLSSSYETLKASDLEDGGEAIDEAKEDVTSRLQRLADYATRMVSTRLDGKADEYMVTKLLKDLYFHIFPDWLDCIQLASECYTKDGATTSQSLQEMHTLLNSYCELADSAISQPTNIQPKGDYQTSKPTREIVPHIHKLCRSMQKEAALKSYTSAAARELKLQIEREMKREHDQPVPSLEDVEVKRLQLELAKVHREGEEKIERERRRQINEIHRRQAEQIREALEREKMDYAEFERRGSKNLGSSRGGSRTENLQHRLASLTHEEGEEDDPFSDNYVVRQNGRAASSKLGGEDDEDERNEENEDEYEVERVEVFPHNNKSLTTPMPWSDRQKLVFIKCMIRGGRDKYERAAEKLQCSMDEVFAAAKELQEAHDKAHAAGSLNGPDDGWTYDVWSNAV</sequence>
<keyword evidence="1" id="KW-0175">Coiled coil</keyword>
<evidence type="ECO:0000256" key="1">
    <source>
        <dbReference type="SAM" id="Coils"/>
    </source>
</evidence>
<dbReference type="EMBL" id="CAJVRM010000028">
    <property type="protein sequence ID" value="CAG8971776.1"/>
    <property type="molecule type" value="Genomic_DNA"/>
</dbReference>
<feature type="compositionally biased region" description="Acidic residues" evidence="2">
    <location>
        <begin position="738"/>
        <end position="753"/>
    </location>
</feature>
<dbReference type="AlphaFoldDB" id="A0A9N9Q362"/>
<organism evidence="3 4">
    <name type="scientific">Hymenoscyphus albidus</name>
    <dbReference type="NCBI Taxonomy" id="595503"/>
    <lineage>
        <taxon>Eukaryota</taxon>
        <taxon>Fungi</taxon>
        <taxon>Dikarya</taxon>
        <taxon>Ascomycota</taxon>
        <taxon>Pezizomycotina</taxon>
        <taxon>Leotiomycetes</taxon>
        <taxon>Helotiales</taxon>
        <taxon>Helotiaceae</taxon>
        <taxon>Hymenoscyphus</taxon>
    </lineage>
</organism>
<protein>
    <submittedName>
        <fullName evidence="3">Uncharacterized protein</fullName>
    </submittedName>
</protein>
<name>A0A9N9Q362_9HELO</name>
<feature type="region of interest" description="Disordered" evidence="2">
    <location>
        <begin position="729"/>
        <end position="754"/>
    </location>
</feature>
<dbReference type="OrthoDB" id="3439676at2759"/>
<feature type="region of interest" description="Disordered" evidence="2">
    <location>
        <begin position="1"/>
        <end position="28"/>
    </location>
</feature>
<feature type="compositionally biased region" description="Basic and acidic residues" evidence="2">
    <location>
        <begin position="161"/>
        <end position="174"/>
    </location>
</feature>
<feature type="compositionally biased region" description="Polar residues" evidence="2">
    <location>
        <begin position="320"/>
        <end position="334"/>
    </location>
</feature>
<evidence type="ECO:0000313" key="4">
    <source>
        <dbReference type="Proteomes" id="UP000701801"/>
    </source>
</evidence>
<feature type="compositionally biased region" description="Basic and acidic residues" evidence="2">
    <location>
        <begin position="131"/>
        <end position="143"/>
    </location>
</feature>
<evidence type="ECO:0000313" key="3">
    <source>
        <dbReference type="EMBL" id="CAG8971776.1"/>
    </source>
</evidence>
<accession>A0A9N9Q362</accession>
<feature type="compositionally biased region" description="Polar residues" evidence="2">
    <location>
        <begin position="278"/>
        <end position="292"/>
    </location>
</feature>
<gene>
    <name evidence="3" type="ORF">HYALB_00001885</name>
</gene>